<name>A0ABT2AXJ2_9ACTN</name>
<comment type="caution">
    <text evidence="1">The sequence shown here is derived from an EMBL/GenBank/DDBJ whole genome shotgun (WGS) entry which is preliminary data.</text>
</comment>
<gene>
    <name evidence="1" type="ORF">NX794_06545</name>
</gene>
<evidence type="ECO:0000313" key="1">
    <source>
        <dbReference type="EMBL" id="MCS0600890.1"/>
    </source>
</evidence>
<dbReference type="InterPro" id="IPR007995">
    <property type="entry name" value="DUF742"/>
</dbReference>
<dbReference type="EMBL" id="JANUGP010000003">
    <property type="protein sequence ID" value="MCS0600890.1"/>
    <property type="molecule type" value="Genomic_DNA"/>
</dbReference>
<proteinExistence type="predicted"/>
<dbReference type="Proteomes" id="UP001205612">
    <property type="component" value="Unassembled WGS sequence"/>
</dbReference>
<dbReference type="RefSeq" id="WP_258777244.1">
    <property type="nucleotide sequence ID" value="NZ_JANUGP010000003.1"/>
</dbReference>
<dbReference type="Pfam" id="PF05331">
    <property type="entry name" value="DUF742"/>
    <property type="match status" value="1"/>
</dbReference>
<dbReference type="PANTHER" id="PTHR36221">
    <property type="entry name" value="DUF742 DOMAIN-CONTAINING PROTEIN"/>
    <property type="match status" value="1"/>
</dbReference>
<organism evidence="1 2">
    <name type="scientific">Streptomyces pyxinicus</name>
    <dbReference type="NCBI Taxonomy" id="2970331"/>
    <lineage>
        <taxon>Bacteria</taxon>
        <taxon>Bacillati</taxon>
        <taxon>Actinomycetota</taxon>
        <taxon>Actinomycetes</taxon>
        <taxon>Kitasatosporales</taxon>
        <taxon>Streptomycetaceae</taxon>
        <taxon>Streptomyces</taxon>
    </lineage>
</organism>
<evidence type="ECO:0000313" key="2">
    <source>
        <dbReference type="Proteomes" id="UP001205612"/>
    </source>
</evidence>
<keyword evidence="2" id="KW-1185">Reference proteome</keyword>
<reference evidence="1 2" key="1">
    <citation type="submission" date="2022-08" db="EMBL/GenBank/DDBJ databases">
        <authorList>
            <person name="Somphong A."/>
            <person name="Phongsopitanun W."/>
        </authorList>
    </citation>
    <scope>NUCLEOTIDE SEQUENCE [LARGE SCALE GENOMIC DNA]</scope>
    <source>
        <strain evidence="1 2">LP11</strain>
    </source>
</reference>
<accession>A0ABT2AXJ2</accession>
<dbReference type="PANTHER" id="PTHR36221:SF1">
    <property type="entry name" value="DUF742 DOMAIN-CONTAINING PROTEIN"/>
    <property type="match status" value="1"/>
</dbReference>
<sequence length="136" mass="14324">MTENRRGGPGGTGSEWYDGEAGPLVRPYAATDGRLRPVTAGARIDLLALVTLDPAGSRPGDIALGPEHRGLLRLCRTRNQSVAELATESGLPVGVVRVLLGDLLRLGCVTLSPPALPVRLTDDRVVREVIAGLRAL</sequence>
<protein>
    <submittedName>
        <fullName evidence="1">DUF742 domain-containing protein</fullName>
    </submittedName>
</protein>